<dbReference type="InterPro" id="IPR026869">
    <property type="entry name" value="EgtC-like"/>
</dbReference>
<keyword evidence="4" id="KW-1185">Reference proteome</keyword>
<reference evidence="4" key="1">
    <citation type="submission" date="2015-09" db="EMBL/GenBank/DDBJ databases">
        <title>Complete genome of Arthrobacter alpinus strain R3.8.</title>
        <authorList>
            <person name="See-Too W.S."/>
            <person name="Chan K.G."/>
        </authorList>
    </citation>
    <scope>NUCLEOTIDE SEQUENCE [LARGE SCALE GENOMIC DNA]</scope>
    <source>
        <strain evidence="4">R3.8</strain>
    </source>
</reference>
<dbReference type="InterPro" id="IPR017932">
    <property type="entry name" value="GATase_2_dom"/>
</dbReference>
<dbReference type="CDD" id="cd01908">
    <property type="entry name" value="YafJ"/>
    <property type="match status" value="1"/>
</dbReference>
<dbReference type="OrthoDB" id="9804310at2"/>
<gene>
    <name evidence="3" type="ORF">AOC05_16165</name>
</gene>
<dbReference type="SUPFAM" id="SSF56235">
    <property type="entry name" value="N-terminal nucleophile aminohydrolases (Ntn hydrolases)"/>
    <property type="match status" value="1"/>
</dbReference>
<evidence type="ECO:0000313" key="3">
    <source>
        <dbReference type="EMBL" id="ALE93498.1"/>
    </source>
</evidence>
<evidence type="ECO:0000256" key="1">
    <source>
        <dbReference type="ARBA" id="ARBA00022962"/>
    </source>
</evidence>
<evidence type="ECO:0000259" key="2">
    <source>
        <dbReference type="PROSITE" id="PS51278"/>
    </source>
</evidence>
<dbReference type="PANTHER" id="PTHR42824">
    <property type="entry name" value="GLUTAMINE AMIDOTRANSFERASE"/>
    <property type="match status" value="1"/>
</dbReference>
<dbReference type="Gene3D" id="3.60.20.10">
    <property type="entry name" value="Glutamine Phosphoribosylpyrophosphate, subunit 1, domain 1"/>
    <property type="match status" value="1"/>
</dbReference>
<dbReference type="KEGG" id="aaq:AOC05_16165"/>
<dbReference type="RefSeq" id="WP_062008350.1">
    <property type="nucleotide sequence ID" value="NZ_CP012677.1"/>
</dbReference>
<protein>
    <submittedName>
        <fullName evidence="3">Glutamine amidotransferase</fullName>
    </submittedName>
</protein>
<dbReference type="InterPro" id="IPR029055">
    <property type="entry name" value="Ntn_hydrolases_N"/>
</dbReference>
<keyword evidence="3" id="KW-0808">Transferase</keyword>
<dbReference type="Proteomes" id="UP000062833">
    <property type="component" value="Chromosome"/>
</dbReference>
<dbReference type="PROSITE" id="PS51278">
    <property type="entry name" value="GATASE_TYPE_2"/>
    <property type="match status" value="1"/>
</dbReference>
<accession>A0A0M4QYM2</accession>
<dbReference type="Pfam" id="PF13230">
    <property type="entry name" value="GATase_4"/>
    <property type="match status" value="1"/>
</dbReference>
<dbReference type="AlphaFoldDB" id="A0A0M4QYM2"/>
<keyword evidence="1 3" id="KW-0315">Glutamine amidotransferase</keyword>
<dbReference type="GO" id="GO:0016740">
    <property type="term" value="F:transferase activity"/>
    <property type="evidence" value="ECO:0007669"/>
    <property type="project" value="UniProtKB-KW"/>
</dbReference>
<evidence type="ECO:0000313" key="4">
    <source>
        <dbReference type="Proteomes" id="UP000062833"/>
    </source>
</evidence>
<dbReference type="PANTHER" id="PTHR42824:SF1">
    <property type="entry name" value="GLUTAMINE AMIDOTRANSFERASE YAFJ-RELATED"/>
    <property type="match status" value="1"/>
</dbReference>
<feature type="domain" description="Glutamine amidotransferase type-2" evidence="2">
    <location>
        <begin position="2"/>
        <end position="256"/>
    </location>
</feature>
<name>A0A0M4QYM2_9MICC</name>
<dbReference type="PATRIC" id="fig|656366.3.peg.3488"/>
<organism evidence="3 4">
    <name type="scientific">Arthrobacter alpinus</name>
    <dbReference type="NCBI Taxonomy" id="656366"/>
    <lineage>
        <taxon>Bacteria</taxon>
        <taxon>Bacillati</taxon>
        <taxon>Actinomycetota</taxon>
        <taxon>Actinomycetes</taxon>
        <taxon>Micrococcales</taxon>
        <taxon>Micrococcaceae</taxon>
        <taxon>Arthrobacter</taxon>
    </lineage>
</organism>
<sequence>MCRLFGLHAGVDPVKATFWLLAAPDSLSVQSRREPDGTGIGVFNEDGAPVVFKQALAAYDDAAFATEARELKSNTFVAHVRYATTGAHTEANTHPFEQDGRLFAHNGALGELEKLDARLAELGGADLVLGQTDSERMFSLITVETRRCGGDLQAGIAAALGWIAENLPVYSLNLIIATASELWALRYPETHELYVLERAPGGYWRGQPLKADSARINAHSQALDSQSAVVIATEPMDEDPGWRLMEPGELLRVCAGLRPQISRPLSQDPVRPLVLPDAGPAAASGL</sequence>
<proteinExistence type="predicted"/>
<dbReference type="EMBL" id="CP012677">
    <property type="protein sequence ID" value="ALE93498.1"/>
    <property type="molecule type" value="Genomic_DNA"/>
</dbReference>